<evidence type="ECO:0000313" key="7">
    <source>
        <dbReference type="EMBL" id="SEQ82374.1"/>
    </source>
</evidence>
<dbReference type="Pfam" id="PF00701">
    <property type="entry name" value="DHDPS"/>
    <property type="match status" value="1"/>
</dbReference>
<dbReference type="PANTHER" id="PTHR12128:SF66">
    <property type="entry name" value="4-HYDROXY-2-OXOGLUTARATE ALDOLASE, MITOCHONDRIAL"/>
    <property type="match status" value="1"/>
</dbReference>
<feature type="binding site" evidence="6">
    <location>
        <position position="211"/>
    </location>
    <ligand>
        <name>pyruvate</name>
        <dbReference type="ChEBI" id="CHEBI:15361"/>
    </ligand>
</feature>
<comment type="similarity">
    <text evidence="1 4">Belongs to the DapA family.</text>
</comment>
<proteinExistence type="inferred from homology"/>
<dbReference type="CDD" id="cd00408">
    <property type="entry name" value="DHDPS-like"/>
    <property type="match status" value="1"/>
</dbReference>
<dbReference type="PANTHER" id="PTHR12128">
    <property type="entry name" value="DIHYDRODIPICOLINATE SYNTHASE"/>
    <property type="match status" value="1"/>
</dbReference>
<dbReference type="OrthoDB" id="3175637at2"/>
<accession>A0A1H9J663</accession>
<evidence type="ECO:0000256" key="2">
    <source>
        <dbReference type="ARBA" id="ARBA00023239"/>
    </source>
</evidence>
<dbReference type="Gene3D" id="3.20.20.70">
    <property type="entry name" value="Aldolase class I"/>
    <property type="match status" value="1"/>
</dbReference>
<dbReference type="InterPro" id="IPR002220">
    <property type="entry name" value="DapA-like"/>
</dbReference>
<gene>
    <name evidence="7" type="ORF">SAMN05421756_106104</name>
</gene>
<reference evidence="8" key="1">
    <citation type="submission" date="2016-10" db="EMBL/GenBank/DDBJ databases">
        <authorList>
            <person name="Varghese N."/>
            <person name="Submissions S."/>
        </authorList>
    </citation>
    <scope>NUCLEOTIDE SEQUENCE [LARGE SCALE GENOMIC DNA]</scope>
    <source>
        <strain evidence="8">CGMCC 4.6856</strain>
    </source>
</reference>
<dbReference type="PIRSF" id="PIRSF001365">
    <property type="entry name" value="DHDPS"/>
    <property type="match status" value="1"/>
</dbReference>
<evidence type="ECO:0000313" key="8">
    <source>
        <dbReference type="Proteomes" id="UP000198504"/>
    </source>
</evidence>
<dbReference type="AlphaFoldDB" id="A0A1H9J663"/>
<dbReference type="GO" id="GO:0008840">
    <property type="term" value="F:4-hydroxy-tetrahydrodipicolinate synthase activity"/>
    <property type="evidence" value="ECO:0007669"/>
    <property type="project" value="TreeGrafter"/>
</dbReference>
<dbReference type="STRING" id="1036181.SAMN05421756_106104"/>
<dbReference type="SMART" id="SM01130">
    <property type="entry name" value="DHDPS"/>
    <property type="match status" value="1"/>
</dbReference>
<feature type="active site" description="Schiff-base intermediate with substrate" evidence="5">
    <location>
        <position position="169"/>
    </location>
</feature>
<sequence>MTAPDDPQARPERIVAAVPTPFDDGLALDRDAFRALLVELEPHLDAVLVAGTTGEFIALDDGERLALFTDALEVFGPARTIGHVGAATRTGVDRLLDSATDLGLERLALLTPYYVPLDQTALLAWFAAAAGRLGGRQLYAYLFAERTGVTTEVATLGDVLALDGMAGVKVSGAEAKHLDRWVAAARPGQSCWSGLDAGLDGTLAQGGTGIISASSTAFPALYGRLREAADESGTAARREVDEQVEEAFAVTGPSLELLHAALARRTGRPWATRLPAPVATAPQLARLAQFLEAHLSQDAA</sequence>
<dbReference type="InterPro" id="IPR013785">
    <property type="entry name" value="Aldolase_TIM"/>
</dbReference>
<evidence type="ECO:0000256" key="3">
    <source>
        <dbReference type="ARBA" id="ARBA00023270"/>
    </source>
</evidence>
<dbReference type="EMBL" id="FOFA01000006">
    <property type="protein sequence ID" value="SEQ82374.1"/>
    <property type="molecule type" value="Genomic_DNA"/>
</dbReference>
<evidence type="ECO:0000256" key="5">
    <source>
        <dbReference type="PIRSR" id="PIRSR001365-1"/>
    </source>
</evidence>
<feature type="binding site" evidence="6">
    <location>
        <position position="53"/>
    </location>
    <ligand>
        <name>pyruvate</name>
        <dbReference type="ChEBI" id="CHEBI:15361"/>
    </ligand>
</feature>
<dbReference type="SUPFAM" id="SSF51569">
    <property type="entry name" value="Aldolase"/>
    <property type="match status" value="1"/>
</dbReference>
<dbReference type="RefSeq" id="WP_091182120.1">
    <property type="nucleotide sequence ID" value="NZ_FOFA01000006.1"/>
</dbReference>
<dbReference type="PROSITE" id="PS00665">
    <property type="entry name" value="DHDPS_1"/>
    <property type="match status" value="1"/>
</dbReference>
<feature type="active site" description="Proton donor/acceptor" evidence="5">
    <location>
        <position position="141"/>
    </location>
</feature>
<keyword evidence="8" id="KW-1185">Reference proteome</keyword>
<evidence type="ECO:0000256" key="1">
    <source>
        <dbReference type="ARBA" id="ARBA00007592"/>
    </source>
</evidence>
<name>A0A1H9J663_9ACTN</name>
<evidence type="ECO:0000256" key="6">
    <source>
        <dbReference type="PIRSR" id="PIRSR001365-2"/>
    </source>
</evidence>
<dbReference type="Proteomes" id="UP000198504">
    <property type="component" value="Unassembled WGS sequence"/>
</dbReference>
<organism evidence="7 8">
    <name type="scientific">Microlunatus flavus</name>
    <dbReference type="NCBI Taxonomy" id="1036181"/>
    <lineage>
        <taxon>Bacteria</taxon>
        <taxon>Bacillati</taxon>
        <taxon>Actinomycetota</taxon>
        <taxon>Actinomycetes</taxon>
        <taxon>Propionibacteriales</taxon>
        <taxon>Propionibacteriaceae</taxon>
        <taxon>Microlunatus</taxon>
    </lineage>
</organism>
<keyword evidence="2 4" id="KW-0456">Lyase</keyword>
<evidence type="ECO:0000256" key="4">
    <source>
        <dbReference type="PIRNR" id="PIRNR001365"/>
    </source>
</evidence>
<keyword evidence="3" id="KW-0704">Schiff base</keyword>
<protein>
    <submittedName>
        <fullName evidence="7">Dihydrodipicolinate synthase/N-acetylneuraminate lyase</fullName>
    </submittedName>
</protein>
<dbReference type="InterPro" id="IPR020624">
    <property type="entry name" value="Schiff_base-form_aldolases_CS"/>
</dbReference>